<sequence>MRLWVVLLVLLVGTSLVEGKNDDEEDSYGDEMMDKKEEMMRKKSGSRRVRPSERPPRASAPTRVLKSQEKANCPIGCTCNRTSVSCINVDGDASLFQQIQPIAFPAMDTLVLTGNRFADISGSGLFGNKNVHDMLTLANFSDNRISGISQETFANMPHLEYLYLSNNLIDKTSKNPFGILKKLRKLYLAKALKNPATTLSSMFDTHRNQLVQLESIDLSSNKIEKIEETTFCKVNGVAELLLSKNSLSSFEVGKNCLNGLMRLDLSGNLFNSFSSALFDALPNLFALDISDNPLVCDCDLKPFIEFAQKEDSRFLNQDKTVCASPQALYGKSIFRLKTESVCVPKSSNVFSNLFLLVLFCTVGFFIYRFYRHRIPSPAVFQFGRRSAAPPPTYREIGEGGRIISREGSPDEEDSIFENPLYTFDNPAWAR</sequence>
<feature type="region of interest" description="Disordered" evidence="4">
    <location>
        <begin position="20"/>
        <end position="65"/>
    </location>
</feature>
<feature type="signal peptide" evidence="6">
    <location>
        <begin position="1"/>
        <end position="19"/>
    </location>
</feature>
<accession>A0AAN5CVK4</accession>
<evidence type="ECO:0000256" key="1">
    <source>
        <dbReference type="ARBA" id="ARBA00022614"/>
    </source>
</evidence>
<evidence type="ECO:0000256" key="3">
    <source>
        <dbReference type="ARBA" id="ARBA00022737"/>
    </source>
</evidence>
<feature type="compositionally biased region" description="Basic and acidic residues" evidence="4">
    <location>
        <begin position="32"/>
        <end position="41"/>
    </location>
</feature>
<keyword evidence="5" id="KW-1133">Transmembrane helix</keyword>
<reference evidence="9" key="1">
    <citation type="submission" date="2022-10" db="EMBL/GenBank/DDBJ databases">
        <title>Genome assembly of Pristionchus species.</title>
        <authorList>
            <person name="Yoshida K."/>
            <person name="Sommer R.J."/>
        </authorList>
    </citation>
    <scope>NUCLEOTIDE SEQUENCE [LARGE SCALE GENOMIC DNA]</scope>
    <source>
        <strain evidence="9">RS5460</strain>
    </source>
</reference>
<feature type="compositionally biased region" description="Acidic residues" evidence="4">
    <location>
        <begin position="21"/>
        <end position="31"/>
    </location>
</feature>
<dbReference type="SMART" id="SM00082">
    <property type="entry name" value="LRRCT"/>
    <property type="match status" value="1"/>
</dbReference>
<evidence type="ECO:0000256" key="4">
    <source>
        <dbReference type="SAM" id="MobiDB-lite"/>
    </source>
</evidence>
<evidence type="ECO:0000256" key="2">
    <source>
        <dbReference type="ARBA" id="ARBA00022729"/>
    </source>
</evidence>
<dbReference type="Proteomes" id="UP001328107">
    <property type="component" value="Unassembled WGS sequence"/>
</dbReference>
<protein>
    <recommendedName>
        <fullName evidence="7">LRRCT domain-containing protein</fullName>
    </recommendedName>
</protein>
<evidence type="ECO:0000256" key="6">
    <source>
        <dbReference type="SAM" id="SignalP"/>
    </source>
</evidence>
<keyword evidence="5" id="KW-0812">Transmembrane</keyword>
<keyword evidence="5" id="KW-0472">Membrane</keyword>
<keyword evidence="9" id="KW-1185">Reference proteome</keyword>
<dbReference type="SUPFAM" id="SSF52058">
    <property type="entry name" value="L domain-like"/>
    <property type="match status" value="1"/>
</dbReference>
<keyword evidence="3" id="KW-0677">Repeat</keyword>
<dbReference type="Gene3D" id="3.80.10.10">
    <property type="entry name" value="Ribonuclease Inhibitor"/>
    <property type="match status" value="2"/>
</dbReference>
<dbReference type="AlphaFoldDB" id="A0AAN5CVK4"/>
<keyword evidence="2 6" id="KW-0732">Signal</keyword>
<keyword evidence="1" id="KW-0433">Leucine-rich repeat</keyword>
<dbReference type="PANTHER" id="PTHR24369">
    <property type="entry name" value="ANTIGEN BSP, PUTATIVE-RELATED"/>
    <property type="match status" value="1"/>
</dbReference>
<evidence type="ECO:0000313" key="9">
    <source>
        <dbReference type="Proteomes" id="UP001328107"/>
    </source>
</evidence>
<dbReference type="PROSITE" id="PS51450">
    <property type="entry name" value="LRR"/>
    <property type="match status" value="1"/>
</dbReference>
<organism evidence="8 9">
    <name type="scientific">Pristionchus mayeri</name>
    <dbReference type="NCBI Taxonomy" id="1317129"/>
    <lineage>
        <taxon>Eukaryota</taxon>
        <taxon>Metazoa</taxon>
        <taxon>Ecdysozoa</taxon>
        <taxon>Nematoda</taxon>
        <taxon>Chromadorea</taxon>
        <taxon>Rhabditida</taxon>
        <taxon>Rhabditina</taxon>
        <taxon>Diplogasteromorpha</taxon>
        <taxon>Diplogasteroidea</taxon>
        <taxon>Neodiplogasteridae</taxon>
        <taxon>Pristionchus</taxon>
    </lineage>
</organism>
<dbReference type="Pfam" id="PF13855">
    <property type="entry name" value="LRR_8"/>
    <property type="match status" value="1"/>
</dbReference>
<dbReference type="InterPro" id="IPR032675">
    <property type="entry name" value="LRR_dom_sf"/>
</dbReference>
<dbReference type="PANTHER" id="PTHR24369:SF210">
    <property type="entry name" value="CHAOPTIN-RELATED"/>
    <property type="match status" value="1"/>
</dbReference>
<dbReference type="SMART" id="SM00369">
    <property type="entry name" value="LRR_TYP"/>
    <property type="match status" value="4"/>
</dbReference>
<dbReference type="InterPro" id="IPR050541">
    <property type="entry name" value="LRR_TM_domain-containing"/>
</dbReference>
<name>A0AAN5CVK4_9BILA</name>
<feature type="transmembrane region" description="Helical" evidence="5">
    <location>
        <begin position="349"/>
        <end position="370"/>
    </location>
</feature>
<evidence type="ECO:0000259" key="7">
    <source>
        <dbReference type="SMART" id="SM00082"/>
    </source>
</evidence>
<gene>
    <name evidence="8" type="ORF">PMAYCL1PPCAC_21888</name>
</gene>
<feature type="domain" description="LRRCT" evidence="7">
    <location>
        <begin position="292"/>
        <end position="343"/>
    </location>
</feature>
<proteinExistence type="predicted"/>
<dbReference type="InterPro" id="IPR000483">
    <property type="entry name" value="Cys-rich_flank_reg_C"/>
</dbReference>
<comment type="caution">
    <text evidence="8">The sequence shown here is derived from an EMBL/GenBank/DDBJ whole genome shotgun (WGS) entry which is preliminary data.</text>
</comment>
<dbReference type="GO" id="GO:0005886">
    <property type="term" value="C:plasma membrane"/>
    <property type="evidence" value="ECO:0007669"/>
    <property type="project" value="TreeGrafter"/>
</dbReference>
<evidence type="ECO:0000313" key="8">
    <source>
        <dbReference type="EMBL" id="GMR51693.1"/>
    </source>
</evidence>
<evidence type="ECO:0000256" key="5">
    <source>
        <dbReference type="SAM" id="Phobius"/>
    </source>
</evidence>
<dbReference type="InterPro" id="IPR001611">
    <property type="entry name" value="Leu-rich_rpt"/>
</dbReference>
<feature type="chain" id="PRO_5043045522" description="LRRCT domain-containing protein" evidence="6">
    <location>
        <begin position="20"/>
        <end position="430"/>
    </location>
</feature>
<dbReference type="InterPro" id="IPR003591">
    <property type="entry name" value="Leu-rich_rpt_typical-subtyp"/>
</dbReference>
<dbReference type="EMBL" id="BTRK01000005">
    <property type="protein sequence ID" value="GMR51693.1"/>
    <property type="molecule type" value="Genomic_DNA"/>
</dbReference>